<dbReference type="PANTHER" id="PTHR22738:SF4">
    <property type="entry name" value="RAS ASSOCIATION DOMAIN-CONTAINING PROTEIN 4"/>
    <property type="match status" value="1"/>
</dbReference>
<dbReference type="InterPro" id="IPR033614">
    <property type="entry name" value="RASSF1-6"/>
</dbReference>
<sequence length="67" mass="7730">METDLGEEVTYDVAQYIKFEMPVLTSFVEKLREEEEREVSKLTIKYSALKSMISQQLEHVSESAEGV</sequence>
<dbReference type="Pfam" id="PF16517">
    <property type="entry name" value="Nore1-SARAH"/>
    <property type="match status" value="1"/>
</dbReference>
<evidence type="ECO:0000259" key="1">
    <source>
        <dbReference type="PROSITE" id="PS50951"/>
    </source>
</evidence>
<protein>
    <recommendedName>
        <fullName evidence="1">SARAH domain-containing protein</fullName>
    </recommendedName>
</protein>
<dbReference type="EMBL" id="JAINUG010000002">
    <property type="protein sequence ID" value="KAJ8418183.1"/>
    <property type="molecule type" value="Genomic_DNA"/>
</dbReference>
<dbReference type="Proteomes" id="UP001221898">
    <property type="component" value="Unassembled WGS sequence"/>
</dbReference>
<dbReference type="GO" id="GO:0007165">
    <property type="term" value="P:signal transduction"/>
    <property type="evidence" value="ECO:0007669"/>
    <property type="project" value="InterPro"/>
</dbReference>
<reference evidence="2" key="1">
    <citation type="journal article" date="2023" name="Science">
        <title>Genome structures resolve the early diversification of teleost fishes.</title>
        <authorList>
            <person name="Parey E."/>
            <person name="Louis A."/>
            <person name="Montfort J."/>
            <person name="Bouchez O."/>
            <person name="Roques C."/>
            <person name="Iampietro C."/>
            <person name="Lluch J."/>
            <person name="Castinel A."/>
            <person name="Donnadieu C."/>
            <person name="Desvignes T."/>
            <person name="Floi Bucao C."/>
            <person name="Jouanno E."/>
            <person name="Wen M."/>
            <person name="Mejri S."/>
            <person name="Dirks R."/>
            <person name="Jansen H."/>
            <person name="Henkel C."/>
            <person name="Chen W.J."/>
            <person name="Zahm M."/>
            <person name="Cabau C."/>
            <person name="Klopp C."/>
            <person name="Thompson A.W."/>
            <person name="Robinson-Rechavi M."/>
            <person name="Braasch I."/>
            <person name="Lecointre G."/>
            <person name="Bobe J."/>
            <person name="Postlethwait J.H."/>
            <person name="Berthelot C."/>
            <person name="Roest Crollius H."/>
            <person name="Guiguen Y."/>
        </authorList>
    </citation>
    <scope>NUCLEOTIDE SEQUENCE</scope>
    <source>
        <strain evidence="2">NC1722</strain>
    </source>
</reference>
<dbReference type="PROSITE" id="PS50951">
    <property type="entry name" value="SARAH"/>
    <property type="match status" value="1"/>
</dbReference>
<proteinExistence type="predicted"/>
<gene>
    <name evidence="2" type="ORF">AAFF_G00138920</name>
</gene>
<name>A0AAD7X2V4_9TELE</name>
<dbReference type="AlphaFoldDB" id="A0AAD7X2V4"/>
<keyword evidence="3" id="KW-1185">Reference proteome</keyword>
<dbReference type="PANTHER" id="PTHR22738">
    <property type="entry name" value="RASSF"/>
    <property type="match status" value="1"/>
</dbReference>
<evidence type="ECO:0000313" key="3">
    <source>
        <dbReference type="Proteomes" id="UP001221898"/>
    </source>
</evidence>
<comment type="caution">
    <text evidence="2">The sequence shown here is derived from an EMBL/GenBank/DDBJ whole genome shotgun (WGS) entry which is preliminary data.</text>
</comment>
<accession>A0AAD7X2V4</accession>
<feature type="domain" description="SARAH" evidence="1">
    <location>
        <begin position="13"/>
        <end position="60"/>
    </location>
</feature>
<organism evidence="2 3">
    <name type="scientific">Aldrovandia affinis</name>
    <dbReference type="NCBI Taxonomy" id="143900"/>
    <lineage>
        <taxon>Eukaryota</taxon>
        <taxon>Metazoa</taxon>
        <taxon>Chordata</taxon>
        <taxon>Craniata</taxon>
        <taxon>Vertebrata</taxon>
        <taxon>Euteleostomi</taxon>
        <taxon>Actinopterygii</taxon>
        <taxon>Neopterygii</taxon>
        <taxon>Teleostei</taxon>
        <taxon>Notacanthiformes</taxon>
        <taxon>Halosauridae</taxon>
        <taxon>Aldrovandia</taxon>
    </lineage>
</organism>
<evidence type="ECO:0000313" key="2">
    <source>
        <dbReference type="EMBL" id="KAJ8418183.1"/>
    </source>
</evidence>
<dbReference type="InterPro" id="IPR011524">
    <property type="entry name" value="SARAH_dom"/>
</dbReference>
<dbReference type="CDD" id="cd21894">
    <property type="entry name" value="SARAH_RASSF4"/>
    <property type="match status" value="1"/>
</dbReference>